<keyword evidence="4" id="KW-0812">Transmembrane</keyword>
<dbReference type="EMBL" id="CAJNOH010000906">
    <property type="protein sequence ID" value="CAF1146190.1"/>
    <property type="molecule type" value="Genomic_DNA"/>
</dbReference>
<organism evidence="6 8">
    <name type="scientific">Rotaria sordida</name>
    <dbReference type="NCBI Taxonomy" id="392033"/>
    <lineage>
        <taxon>Eukaryota</taxon>
        <taxon>Metazoa</taxon>
        <taxon>Spiralia</taxon>
        <taxon>Gnathifera</taxon>
        <taxon>Rotifera</taxon>
        <taxon>Eurotatoria</taxon>
        <taxon>Bdelloidea</taxon>
        <taxon>Philodinida</taxon>
        <taxon>Philodinidae</taxon>
        <taxon>Rotaria</taxon>
    </lineage>
</organism>
<evidence type="ECO:0000256" key="4">
    <source>
        <dbReference type="SAM" id="Phobius"/>
    </source>
</evidence>
<reference evidence="6" key="1">
    <citation type="submission" date="2021-02" db="EMBL/GenBank/DDBJ databases">
        <authorList>
            <person name="Nowell W R."/>
        </authorList>
    </citation>
    <scope>NUCLEOTIDE SEQUENCE</scope>
</reference>
<evidence type="ECO:0000256" key="3">
    <source>
        <dbReference type="ARBA" id="ARBA00023170"/>
    </source>
</evidence>
<dbReference type="Proteomes" id="UP000663854">
    <property type="component" value="Unassembled WGS sequence"/>
</dbReference>
<dbReference type="InterPro" id="IPR000536">
    <property type="entry name" value="Nucl_hrmn_rcpt_lig-bd"/>
</dbReference>
<evidence type="ECO:0000259" key="5">
    <source>
        <dbReference type="PROSITE" id="PS51843"/>
    </source>
</evidence>
<feature type="transmembrane region" description="Helical" evidence="4">
    <location>
        <begin position="203"/>
        <end position="222"/>
    </location>
</feature>
<keyword evidence="4" id="KW-1133">Transmembrane helix</keyword>
<keyword evidence="4" id="KW-0472">Membrane</keyword>
<dbReference type="AlphaFoldDB" id="A0A814SCH5"/>
<feature type="domain" description="NR LBD" evidence="5">
    <location>
        <begin position="79"/>
        <end position="305"/>
    </location>
</feature>
<evidence type="ECO:0000313" key="6">
    <source>
        <dbReference type="EMBL" id="CAF1146190.1"/>
    </source>
</evidence>
<evidence type="ECO:0000313" key="7">
    <source>
        <dbReference type="EMBL" id="CAF1379883.1"/>
    </source>
</evidence>
<keyword evidence="3" id="KW-0675">Receptor</keyword>
<dbReference type="Gene3D" id="1.10.565.10">
    <property type="entry name" value="Retinoid X Receptor"/>
    <property type="match status" value="1"/>
</dbReference>
<evidence type="ECO:0000313" key="8">
    <source>
        <dbReference type="Proteomes" id="UP000663854"/>
    </source>
</evidence>
<proteinExistence type="predicted"/>
<keyword evidence="1" id="KW-0805">Transcription regulation</keyword>
<gene>
    <name evidence="7" type="ORF">JXQ802_LOCUS33619</name>
    <name evidence="6" type="ORF">PYM288_LOCUS21976</name>
</gene>
<dbReference type="EMBL" id="CAJNOL010001546">
    <property type="protein sequence ID" value="CAF1379883.1"/>
    <property type="molecule type" value="Genomic_DNA"/>
</dbReference>
<evidence type="ECO:0000313" key="9">
    <source>
        <dbReference type="Proteomes" id="UP000663870"/>
    </source>
</evidence>
<name>A0A814SCH5_9BILA</name>
<accession>A0A814SCH5</accession>
<dbReference type="Proteomes" id="UP000663870">
    <property type="component" value="Unassembled WGS sequence"/>
</dbReference>
<dbReference type="SUPFAM" id="SSF48508">
    <property type="entry name" value="Nuclear receptor ligand-binding domain"/>
    <property type="match status" value="1"/>
</dbReference>
<evidence type="ECO:0000256" key="2">
    <source>
        <dbReference type="ARBA" id="ARBA00023163"/>
    </source>
</evidence>
<evidence type="ECO:0000256" key="1">
    <source>
        <dbReference type="ARBA" id="ARBA00023015"/>
    </source>
</evidence>
<keyword evidence="2" id="KW-0804">Transcription</keyword>
<comment type="caution">
    <text evidence="6">The sequence shown here is derived from an EMBL/GenBank/DDBJ whole genome shotgun (WGS) entry which is preliminary data.</text>
</comment>
<dbReference type="InterPro" id="IPR035500">
    <property type="entry name" value="NHR-like_dom_sf"/>
</dbReference>
<protein>
    <recommendedName>
        <fullName evidence="5">NR LBD domain-containing protein</fullName>
    </recommendedName>
</protein>
<dbReference type="PROSITE" id="PS51843">
    <property type="entry name" value="NR_LBD"/>
    <property type="match status" value="1"/>
</dbReference>
<keyword evidence="9" id="KW-1185">Reference proteome</keyword>
<sequence length="305" mass="36777">MRKDWIRTEEEKQLRQLVKLAREQKKTNSLLNDQQSLITLPTALRKKRRLMIKPTSQELVDNPIYQISLFGSNYILHDNDRILLNNINNAYQLVAAKSDYSYTNQFTSSSSLLQFMNNESIMHESLIHFFKSIPEFKQLDINDQIILIKSNFNNIIHLHYMIMRNFQDRSDIGKHMSKWINEDFHYEMTRTHRYFYRFMNYPLLLKLTLIVFIFSVNLSASWNMNQFYEYKNKRILLEFQNFYTTILWRYLNYLFVEKEAVKAMEIIVMQILRYQLLMVTMTDSVRQSSDSDQFHSLMKSIFGLV</sequence>